<dbReference type="PANTHER" id="PTHR35458:SF8">
    <property type="entry name" value="SLR0650 PROTEIN"/>
    <property type="match status" value="1"/>
</dbReference>
<name>A0A0G1PMI7_9BACT</name>
<dbReference type="Gene3D" id="3.40.50.1010">
    <property type="entry name" value="5'-nuclease"/>
    <property type="match status" value="1"/>
</dbReference>
<dbReference type="GO" id="GO:0004540">
    <property type="term" value="F:RNA nuclease activity"/>
    <property type="evidence" value="ECO:0007669"/>
    <property type="project" value="InterPro"/>
</dbReference>
<dbReference type="EMBL" id="LCMG01000005">
    <property type="protein sequence ID" value="KKU34019.1"/>
    <property type="molecule type" value="Genomic_DNA"/>
</dbReference>
<proteinExistence type="predicted"/>
<organism evidence="2 3">
    <name type="scientific">Candidatus Uhrbacteria bacterium GW2011_GWF2_46_218</name>
    <dbReference type="NCBI Taxonomy" id="1619001"/>
    <lineage>
        <taxon>Bacteria</taxon>
        <taxon>Candidatus Uhriibacteriota</taxon>
    </lineage>
</organism>
<feature type="domain" description="NYN" evidence="1">
    <location>
        <begin position="7"/>
        <end position="154"/>
    </location>
</feature>
<comment type="caution">
    <text evidence="2">The sequence shown here is derived from an EMBL/GenBank/DDBJ whole genome shotgun (WGS) entry which is preliminary data.</text>
</comment>
<gene>
    <name evidence="2" type="ORF">UX45_C0005G0029</name>
</gene>
<dbReference type="CDD" id="cd10911">
    <property type="entry name" value="PIN_LabA"/>
    <property type="match status" value="1"/>
</dbReference>
<dbReference type="InterPro" id="IPR021139">
    <property type="entry name" value="NYN"/>
</dbReference>
<evidence type="ECO:0000259" key="1">
    <source>
        <dbReference type="Pfam" id="PF01936"/>
    </source>
</evidence>
<sequence>MQHADQKVGIFIDSQNMYHSARHLFNRRVNFKNILEDAVAGRKLIRAMAYVISTKTEEEQPFFEALEKTGIELREKELIEYASGAKKADWDVGMAIDVVRMLDMLDVVILITGDGDFVPLVDFAQNRGRIVEIMSFGETTSSRLIEAADRFRDLSKEKKRYLFFSHPKHG</sequence>
<dbReference type="PANTHER" id="PTHR35458">
    <property type="entry name" value="SLR0755 PROTEIN"/>
    <property type="match status" value="1"/>
</dbReference>
<protein>
    <recommendedName>
        <fullName evidence="1">NYN domain-containing protein</fullName>
    </recommendedName>
</protein>
<dbReference type="InterPro" id="IPR047140">
    <property type="entry name" value="LabA"/>
</dbReference>
<dbReference type="Proteomes" id="UP000034705">
    <property type="component" value="Unassembled WGS sequence"/>
</dbReference>
<reference evidence="2 3" key="1">
    <citation type="journal article" date="2015" name="Nature">
        <title>rRNA introns, odd ribosomes, and small enigmatic genomes across a large radiation of phyla.</title>
        <authorList>
            <person name="Brown C.T."/>
            <person name="Hug L.A."/>
            <person name="Thomas B.C."/>
            <person name="Sharon I."/>
            <person name="Castelle C.J."/>
            <person name="Singh A."/>
            <person name="Wilkins M.J."/>
            <person name="Williams K.H."/>
            <person name="Banfield J.F."/>
        </authorList>
    </citation>
    <scope>NUCLEOTIDE SEQUENCE [LARGE SCALE GENOMIC DNA]</scope>
</reference>
<evidence type="ECO:0000313" key="2">
    <source>
        <dbReference type="EMBL" id="KKU34019.1"/>
    </source>
</evidence>
<dbReference type="Pfam" id="PF01936">
    <property type="entry name" value="NYN"/>
    <property type="match status" value="1"/>
</dbReference>
<dbReference type="AlphaFoldDB" id="A0A0G1PMI7"/>
<accession>A0A0G1PMI7</accession>
<evidence type="ECO:0000313" key="3">
    <source>
        <dbReference type="Proteomes" id="UP000034705"/>
    </source>
</evidence>